<protein>
    <submittedName>
        <fullName evidence="2">Uncharacterized protein</fullName>
    </submittedName>
</protein>
<gene>
    <name evidence="2" type="ORF">EYF80_028192</name>
</gene>
<keyword evidence="3" id="KW-1185">Reference proteome</keyword>
<feature type="region of interest" description="Disordered" evidence="1">
    <location>
        <begin position="54"/>
        <end position="114"/>
    </location>
</feature>
<dbReference type="EMBL" id="SRLO01000313">
    <property type="protein sequence ID" value="TNN61580.1"/>
    <property type="molecule type" value="Genomic_DNA"/>
</dbReference>
<evidence type="ECO:0000256" key="1">
    <source>
        <dbReference type="SAM" id="MobiDB-lite"/>
    </source>
</evidence>
<evidence type="ECO:0000313" key="3">
    <source>
        <dbReference type="Proteomes" id="UP000314294"/>
    </source>
</evidence>
<name>A0A4Z2H7U8_9TELE</name>
<accession>A0A4Z2H7U8</accession>
<evidence type="ECO:0000313" key="2">
    <source>
        <dbReference type="EMBL" id="TNN61580.1"/>
    </source>
</evidence>
<reference evidence="2 3" key="1">
    <citation type="submission" date="2019-03" db="EMBL/GenBank/DDBJ databases">
        <title>First draft genome of Liparis tanakae, snailfish: a comprehensive survey of snailfish specific genes.</title>
        <authorList>
            <person name="Kim W."/>
            <person name="Song I."/>
            <person name="Jeong J.-H."/>
            <person name="Kim D."/>
            <person name="Kim S."/>
            <person name="Ryu S."/>
            <person name="Song J.Y."/>
            <person name="Lee S.K."/>
        </authorList>
    </citation>
    <scope>NUCLEOTIDE SEQUENCE [LARGE SCALE GENOMIC DNA]</scope>
    <source>
        <tissue evidence="2">Muscle</tissue>
    </source>
</reference>
<feature type="compositionally biased region" description="Low complexity" evidence="1">
    <location>
        <begin position="85"/>
        <end position="96"/>
    </location>
</feature>
<proteinExistence type="predicted"/>
<comment type="caution">
    <text evidence="2">The sequence shown here is derived from an EMBL/GenBank/DDBJ whole genome shotgun (WGS) entry which is preliminary data.</text>
</comment>
<sequence length="128" mass="13462">MSTSQSAKVWASKSILSSVVPGYPPQPALLVSLHGGPAVVYVHVDVAKFPPAVLGQPSMSQRKRSHASQPIGGTLISPLSRAKVTAAESADTSSTAKCILERRDRGAPTQQSSAGGYVNQFNHFHIIT</sequence>
<dbReference type="Proteomes" id="UP000314294">
    <property type="component" value="Unassembled WGS sequence"/>
</dbReference>
<organism evidence="2 3">
    <name type="scientific">Liparis tanakae</name>
    <name type="common">Tanaka's snailfish</name>
    <dbReference type="NCBI Taxonomy" id="230148"/>
    <lineage>
        <taxon>Eukaryota</taxon>
        <taxon>Metazoa</taxon>
        <taxon>Chordata</taxon>
        <taxon>Craniata</taxon>
        <taxon>Vertebrata</taxon>
        <taxon>Euteleostomi</taxon>
        <taxon>Actinopterygii</taxon>
        <taxon>Neopterygii</taxon>
        <taxon>Teleostei</taxon>
        <taxon>Neoteleostei</taxon>
        <taxon>Acanthomorphata</taxon>
        <taxon>Eupercaria</taxon>
        <taxon>Perciformes</taxon>
        <taxon>Cottioidei</taxon>
        <taxon>Cottales</taxon>
        <taxon>Liparidae</taxon>
        <taxon>Liparis</taxon>
    </lineage>
</organism>
<dbReference type="AlphaFoldDB" id="A0A4Z2H7U8"/>